<feature type="domain" description="4Fe-4S ferredoxin-type" evidence="10">
    <location>
        <begin position="398"/>
        <end position="427"/>
    </location>
</feature>
<evidence type="ECO:0000256" key="9">
    <source>
        <dbReference type="SAM" id="MobiDB-lite"/>
    </source>
</evidence>
<keyword evidence="6 8" id="KW-0408">Iron</keyword>
<feature type="binding site" evidence="8">
    <location>
        <position position="378"/>
    </location>
    <ligand>
        <name>[4Fe-4S] cluster</name>
        <dbReference type="ChEBI" id="CHEBI:49883"/>
        <label>2</label>
    </ligand>
</feature>
<proteinExistence type="inferred from homology"/>
<feature type="compositionally biased region" description="Basic and acidic residues" evidence="9">
    <location>
        <begin position="539"/>
        <end position="558"/>
    </location>
</feature>
<keyword evidence="8" id="KW-0472">Membrane</keyword>
<dbReference type="PROSITE" id="PS51379">
    <property type="entry name" value="4FE4S_FER_2"/>
    <property type="match status" value="2"/>
</dbReference>
<evidence type="ECO:0000256" key="2">
    <source>
        <dbReference type="ARBA" id="ARBA00022485"/>
    </source>
</evidence>
<evidence type="ECO:0000256" key="5">
    <source>
        <dbReference type="ARBA" id="ARBA00022982"/>
    </source>
</evidence>
<dbReference type="PROSITE" id="PS00198">
    <property type="entry name" value="4FE4S_FER_1"/>
    <property type="match status" value="1"/>
</dbReference>
<dbReference type="InterPro" id="IPR011538">
    <property type="entry name" value="Nuo51_FMN-bd"/>
</dbReference>
<accession>A0A2Z6GF08</accession>
<dbReference type="Gene3D" id="3.30.70.20">
    <property type="match status" value="1"/>
</dbReference>
<keyword evidence="8" id="KW-1003">Cell membrane</keyword>
<dbReference type="GO" id="GO:0009055">
    <property type="term" value="F:electron transfer activity"/>
    <property type="evidence" value="ECO:0007669"/>
    <property type="project" value="InterPro"/>
</dbReference>
<feature type="binding site" evidence="8">
    <location>
        <position position="417"/>
    </location>
    <ligand>
        <name>[4Fe-4S] cluster</name>
        <dbReference type="ChEBI" id="CHEBI:49883"/>
        <label>1</label>
    </ligand>
</feature>
<feature type="binding site" evidence="8">
    <location>
        <position position="374"/>
    </location>
    <ligand>
        <name>[4Fe-4S] cluster</name>
        <dbReference type="ChEBI" id="CHEBI:49883"/>
        <label>1</label>
    </ligand>
</feature>
<evidence type="ECO:0000313" key="11">
    <source>
        <dbReference type="EMBL" id="BBE51715.1"/>
    </source>
</evidence>
<keyword evidence="3 8" id="KW-0479">Metal-binding</keyword>
<evidence type="ECO:0000256" key="4">
    <source>
        <dbReference type="ARBA" id="ARBA00022737"/>
    </source>
</evidence>
<evidence type="ECO:0000256" key="7">
    <source>
        <dbReference type="ARBA" id="ARBA00023014"/>
    </source>
</evidence>
<dbReference type="Pfam" id="PF12838">
    <property type="entry name" value="Fer4_7"/>
    <property type="match status" value="1"/>
</dbReference>
<dbReference type="Gene3D" id="3.40.50.11540">
    <property type="entry name" value="NADH-ubiquinone oxidoreductase 51kDa subunit"/>
    <property type="match status" value="1"/>
</dbReference>
<feature type="binding site" evidence="8">
    <location>
        <position position="371"/>
    </location>
    <ligand>
        <name>[4Fe-4S] cluster</name>
        <dbReference type="ChEBI" id="CHEBI:49883"/>
        <label>1</label>
    </ligand>
</feature>
<dbReference type="InterPro" id="IPR017900">
    <property type="entry name" value="4Fe4S_Fe_S_CS"/>
</dbReference>
<dbReference type="PANTHER" id="PTHR43034:SF2">
    <property type="entry name" value="ION-TRANSLOCATING OXIDOREDUCTASE COMPLEX SUBUNIT C"/>
    <property type="match status" value="1"/>
</dbReference>
<dbReference type="Gene3D" id="3.10.20.600">
    <property type="match status" value="1"/>
</dbReference>
<feature type="region of interest" description="Disordered" evidence="9">
    <location>
        <begin position="539"/>
        <end position="571"/>
    </location>
</feature>
<dbReference type="GO" id="GO:0022900">
    <property type="term" value="P:electron transport chain"/>
    <property type="evidence" value="ECO:0007669"/>
    <property type="project" value="UniProtKB-UniRule"/>
</dbReference>
<dbReference type="STRING" id="1188319.OYT1_01184"/>
<dbReference type="AlphaFoldDB" id="A0A2Z6GF08"/>
<dbReference type="NCBIfam" id="NF003454">
    <property type="entry name" value="PRK05035.1"/>
    <property type="match status" value="1"/>
</dbReference>
<comment type="similarity">
    <text evidence="8">Belongs to the 4Fe4S bacterial-type ferredoxin family. RnfC subfamily.</text>
</comment>
<feature type="region of interest" description="Disordered" evidence="9">
    <location>
        <begin position="1"/>
        <end position="22"/>
    </location>
</feature>
<dbReference type="GO" id="GO:0046872">
    <property type="term" value="F:metal ion binding"/>
    <property type="evidence" value="ECO:0007669"/>
    <property type="project" value="UniProtKB-KW"/>
</dbReference>
<keyword evidence="5 8" id="KW-0249">Electron transport</keyword>
<dbReference type="InterPro" id="IPR019554">
    <property type="entry name" value="Soluble_ligand-bd"/>
</dbReference>
<dbReference type="SUPFAM" id="SSF46548">
    <property type="entry name" value="alpha-helical ferredoxin"/>
    <property type="match status" value="1"/>
</dbReference>
<keyword evidence="8" id="KW-1278">Translocase</keyword>
<keyword evidence="2 8" id="KW-0004">4Fe-4S</keyword>
<protein>
    <recommendedName>
        <fullName evidence="8">Ion-translocating oxidoreductase complex subunit C</fullName>
        <ecNumber evidence="8">7.-.-.-</ecNumber>
    </recommendedName>
    <alternativeName>
        <fullName evidence="8">Rnf electron transport complex subunit C</fullName>
    </alternativeName>
</protein>
<keyword evidence="8" id="KW-0997">Cell inner membrane</keyword>
<comment type="function">
    <text evidence="8">Part of a membrane-bound complex that couples electron transfer with translocation of ions across the membrane.</text>
</comment>
<comment type="subunit">
    <text evidence="8">The complex is composed of six subunits: RnfA, RnfB, RnfC, RnfD, RnfE and RnfG.</text>
</comment>
<dbReference type="InterPro" id="IPR037225">
    <property type="entry name" value="Nuo51_FMN-bd_sf"/>
</dbReference>
<dbReference type="OrthoDB" id="9767754at2"/>
<dbReference type="PANTHER" id="PTHR43034">
    <property type="entry name" value="ION-TRANSLOCATING OXIDOREDUCTASE COMPLEX SUBUNIT C"/>
    <property type="match status" value="1"/>
</dbReference>
<sequence>MRQLHRFHGGVHPPTNKTQSSETPILAAAMPSKLVIPLHQHVGNIARPVVSVGEHVLKGQVIGKADGRLSSAVHASTSGTITAINYSKVAHPSGMDDLCVTLIPDGKDEWVENLGVDYRELSHSDIRHRLRDAGVVGLGGAVFPSDMKLYSSKHQLKTLVLNGAECEPYITCDDRLMRERAEEILLGAEMMRDLLHAEEVVVGIEDNKPEALAAMQKAIIDGKHERMEAVAVPTVYPGGGAKQLIRVLTGIEVAAGVRSTEKGVQCFNVATAYSAYRAISYGEPMLSRVVTVTGNVERPQNYEVLLGTPVAELVAQAGLKSGTNGYLMGGPMMGFMLPSDQVGVVKATNCIIATAPESFPAPAPTMPCIRCTRCAEVCPAELQPQELHWFAKAKEFGKAQDYHLFDCIECGACSYVCPSNIPLVQYYRYAKSEIWARERDKRAADLARERHEYRQFRIEREKQEKAEKLAQKERAALLAKQQADAAAATTNTDEDAQARIQSAMARVQAQHDAVQPRNTDNLTPEQQAKINEIEARRAHIQELAHPEADLDKHHEQHAHATASAPAESPKE</sequence>
<comment type="cofactor">
    <cofactor evidence="8">
        <name>[4Fe-4S] cluster</name>
        <dbReference type="ChEBI" id="CHEBI:49883"/>
    </cofactor>
    <text evidence="8">Binds 2 [4Fe-4S] clusters per subunit.</text>
</comment>
<dbReference type="Pfam" id="PF13375">
    <property type="entry name" value="RnfC_N"/>
    <property type="match status" value="1"/>
</dbReference>
<keyword evidence="4 8" id="KW-0677">Repeat</keyword>
<evidence type="ECO:0000313" key="12">
    <source>
        <dbReference type="Proteomes" id="UP000033070"/>
    </source>
</evidence>
<keyword evidence="12" id="KW-1185">Reference proteome</keyword>
<evidence type="ECO:0000256" key="3">
    <source>
        <dbReference type="ARBA" id="ARBA00022723"/>
    </source>
</evidence>
<dbReference type="InterPro" id="IPR026902">
    <property type="entry name" value="RnfC_N"/>
</dbReference>
<dbReference type="EMBL" id="AP018738">
    <property type="protein sequence ID" value="BBE51715.1"/>
    <property type="molecule type" value="Genomic_DNA"/>
</dbReference>
<dbReference type="InterPro" id="IPR017896">
    <property type="entry name" value="4Fe4S_Fe-S-bd"/>
</dbReference>
<feature type="binding site" evidence="8">
    <location>
        <position position="410"/>
    </location>
    <ligand>
        <name>[4Fe-4S] cluster</name>
        <dbReference type="ChEBI" id="CHEBI:49883"/>
        <label>2</label>
    </ligand>
</feature>
<keyword evidence="1 8" id="KW-0813">Transport</keyword>
<reference evidence="11 12" key="1">
    <citation type="submission" date="2018-06" db="EMBL/GenBank/DDBJ databases">
        <title>OYT1 Genome Sequencing.</title>
        <authorList>
            <person name="Kato S."/>
            <person name="Itoh T."/>
            <person name="Ohkuma M."/>
        </authorList>
    </citation>
    <scope>NUCLEOTIDE SEQUENCE [LARGE SCALE GENOMIC DNA]</scope>
    <source>
        <strain evidence="11 12">OYT1</strain>
    </source>
</reference>
<comment type="subcellular location">
    <subcellularLocation>
        <location evidence="8">Cell inner membrane</location>
        <topology evidence="8">Peripheral membrane protein</topology>
    </subcellularLocation>
</comment>
<feature type="binding site" evidence="8">
    <location>
        <position position="368"/>
    </location>
    <ligand>
        <name>[4Fe-4S] cluster</name>
        <dbReference type="ChEBI" id="CHEBI:49883"/>
        <label>1</label>
    </ligand>
</feature>
<dbReference type="NCBIfam" id="TIGR01945">
    <property type="entry name" value="rnfC"/>
    <property type="match status" value="1"/>
</dbReference>
<evidence type="ECO:0000256" key="1">
    <source>
        <dbReference type="ARBA" id="ARBA00022448"/>
    </source>
</evidence>
<keyword evidence="7 8" id="KW-0411">Iron-sulfur</keyword>
<evidence type="ECO:0000259" key="10">
    <source>
        <dbReference type="PROSITE" id="PS51379"/>
    </source>
</evidence>
<feature type="binding site" evidence="8">
    <location>
        <position position="413"/>
    </location>
    <ligand>
        <name>[4Fe-4S] cluster</name>
        <dbReference type="ChEBI" id="CHEBI:49883"/>
        <label>2</label>
    </ligand>
</feature>
<name>A0A2Z6GF08_9PROT</name>
<dbReference type="KEGG" id="fam:OYT1_ch2195"/>
<organism evidence="11 12">
    <name type="scientific">Ferriphaselus amnicola</name>
    <dbReference type="NCBI Taxonomy" id="1188319"/>
    <lineage>
        <taxon>Bacteria</taxon>
        <taxon>Pseudomonadati</taxon>
        <taxon>Pseudomonadota</taxon>
        <taxon>Betaproteobacteria</taxon>
        <taxon>Nitrosomonadales</taxon>
        <taxon>Gallionellaceae</taxon>
        <taxon>Ferriphaselus</taxon>
    </lineage>
</organism>
<dbReference type="GO" id="GO:0051539">
    <property type="term" value="F:4 iron, 4 sulfur cluster binding"/>
    <property type="evidence" value="ECO:0007669"/>
    <property type="project" value="UniProtKB-KW"/>
</dbReference>
<dbReference type="Proteomes" id="UP000033070">
    <property type="component" value="Chromosome"/>
</dbReference>
<dbReference type="RefSeq" id="WP_062626354.1">
    <property type="nucleotide sequence ID" value="NZ_AP018738.1"/>
</dbReference>
<evidence type="ECO:0000256" key="8">
    <source>
        <dbReference type="HAMAP-Rule" id="MF_00461"/>
    </source>
</evidence>
<feature type="domain" description="4Fe-4S ferredoxin-type" evidence="10">
    <location>
        <begin position="358"/>
        <end position="388"/>
    </location>
</feature>
<dbReference type="HAMAP" id="MF_00461">
    <property type="entry name" value="RsxC_RnfC"/>
    <property type="match status" value="1"/>
</dbReference>
<dbReference type="Pfam" id="PF01512">
    <property type="entry name" value="Complex1_51K"/>
    <property type="match status" value="1"/>
</dbReference>
<dbReference type="FunFam" id="3.30.70.20:FF:000044">
    <property type="entry name" value="Ion-translocating oxidoreductase complex subunit C"/>
    <property type="match status" value="1"/>
</dbReference>
<dbReference type="GO" id="GO:0005886">
    <property type="term" value="C:plasma membrane"/>
    <property type="evidence" value="ECO:0007669"/>
    <property type="project" value="UniProtKB-SubCell"/>
</dbReference>
<dbReference type="EC" id="7.-.-.-" evidence="8"/>
<feature type="region of interest" description="Disordered" evidence="9">
    <location>
        <begin position="505"/>
        <end position="524"/>
    </location>
</feature>
<feature type="binding site" evidence="8">
    <location>
        <position position="407"/>
    </location>
    <ligand>
        <name>[4Fe-4S] cluster</name>
        <dbReference type="ChEBI" id="CHEBI:49883"/>
        <label>2</label>
    </ligand>
</feature>
<dbReference type="Pfam" id="PF10531">
    <property type="entry name" value="SLBB"/>
    <property type="match status" value="1"/>
</dbReference>
<dbReference type="InterPro" id="IPR010208">
    <property type="entry name" value="Ion_transpt_RnfC/RsxC"/>
</dbReference>
<evidence type="ECO:0000256" key="6">
    <source>
        <dbReference type="ARBA" id="ARBA00023004"/>
    </source>
</evidence>
<dbReference type="SUPFAM" id="SSF142019">
    <property type="entry name" value="Nqo1 FMN-binding domain-like"/>
    <property type="match status" value="1"/>
</dbReference>
<gene>
    <name evidence="8" type="primary">rnfC</name>
    <name evidence="11" type="ORF">OYT1_ch2195</name>
</gene>